<proteinExistence type="predicted"/>
<dbReference type="Gene3D" id="3.40.30.10">
    <property type="entry name" value="Glutaredoxin"/>
    <property type="match status" value="1"/>
</dbReference>
<dbReference type="GO" id="GO:0045454">
    <property type="term" value="P:cell redox homeostasis"/>
    <property type="evidence" value="ECO:0007669"/>
    <property type="project" value="TreeGrafter"/>
</dbReference>
<gene>
    <name evidence="2" type="ORF">METZ01_LOCUS451254</name>
</gene>
<feature type="non-terminal residue" evidence="2">
    <location>
        <position position="1"/>
    </location>
</feature>
<dbReference type="PANTHER" id="PTHR32234:SF0">
    <property type="entry name" value="THIOL:DISULFIDE INTERCHANGE PROTEIN DSBD"/>
    <property type="match status" value="1"/>
</dbReference>
<reference evidence="2" key="1">
    <citation type="submission" date="2018-05" db="EMBL/GenBank/DDBJ databases">
        <authorList>
            <person name="Lanie J.A."/>
            <person name="Ng W.-L."/>
            <person name="Kazmierczak K.M."/>
            <person name="Andrzejewski T.M."/>
            <person name="Davidsen T.M."/>
            <person name="Wayne K.J."/>
            <person name="Tettelin H."/>
            <person name="Glass J.I."/>
            <person name="Rusch D."/>
            <person name="Podicherti R."/>
            <person name="Tsui H.-C.T."/>
            <person name="Winkler M.E."/>
        </authorList>
    </citation>
    <scope>NUCLEOTIDE SEQUENCE</scope>
</reference>
<sequence>GHRDILHPISLEGLSINNPIVGSSPNTGEVSFIAIHRLDDLNRQMTLAKRKQQSVFLDYYADWCTDCVRMKKTTFRNKDVVNTLANFVCLQVDVTDPNDTNLRALKQAYGVFGPPAMLFFNPEGIEIKQHRTYGYRSSEIFLSMVKSI</sequence>
<accession>A0A382ZSY1</accession>
<name>A0A382ZSY1_9ZZZZ</name>
<dbReference type="PANTHER" id="PTHR32234">
    <property type="entry name" value="THIOL:DISULFIDE INTERCHANGE PROTEIN DSBD"/>
    <property type="match status" value="1"/>
</dbReference>
<protein>
    <recommendedName>
        <fullName evidence="1">Thioredoxin domain-containing protein</fullName>
    </recommendedName>
</protein>
<dbReference type="GO" id="GO:0015035">
    <property type="term" value="F:protein-disulfide reductase activity"/>
    <property type="evidence" value="ECO:0007669"/>
    <property type="project" value="TreeGrafter"/>
</dbReference>
<dbReference type="SUPFAM" id="SSF52833">
    <property type="entry name" value="Thioredoxin-like"/>
    <property type="match status" value="1"/>
</dbReference>
<dbReference type="PROSITE" id="PS51352">
    <property type="entry name" value="THIOREDOXIN_2"/>
    <property type="match status" value="1"/>
</dbReference>
<dbReference type="Pfam" id="PF13899">
    <property type="entry name" value="Thioredoxin_7"/>
    <property type="match status" value="1"/>
</dbReference>
<evidence type="ECO:0000259" key="1">
    <source>
        <dbReference type="PROSITE" id="PS51352"/>
    </source>
</evidence>
<dbReference type="InterPro" id="IPR013766">
    <property type="entry name" value="Thioredoxin_domain"/>
</dbReference>
<dbReference type="AlphaFoldDB" id="A0A382ZSY1"/>
<organism evidence="2">
    <name type="scientific">marine metagenome</name>
    <dbReference type="NCBI Taxonomy" id="408172"/>
    <lineage>
        <taxon>unclassified sequences</taxon>
        <taxon>metagenomes</taxon>
        <taxon>ecological metagenomes</taxon>
    </lineage>
</organism>
<dbReference type="InterPro" id="IPR036249">
    <property type="entry name" value="Thioredoxin-like_sf"/>
</dbReference>
<dbReference type="EMBL" id="UINC01186261">
    <property type="protein sequence ID" value="SVD98400.1"/>
    <property type="molecule type" value="Genomic_DNA"/>
</dbReference>
<evidence type="ECO:0000313" key="2">
    <source>
        <dbReference type="EMBL" id="SVD98400.1"/>
    </source>
</evidence>
<feature type="domain" description="Thioredoxin" evidence="1">
    <location>
        <begin position="10"/>
        <end position="148"/>
    </location>
</feature>